<dbReference type="EC" id="2.7.13.3" evidence="3"/>
<dbReference type="GO" id="GO:0016301">
    <property type="term" value="F:kinase activity"/>
    <property type="evidence" value="ECO:0007669"/>
    <property type="project" value="UniProtKB-KW"/>
</dbReference>
<keyword evidence="4" id="KW-0597">Phosphoprotein</keyword>
<dbReference type="Pfam" id="PF00512">
    <property type="entry name" value="HisKA"/>
    <property type="match status" value="1"/>
</dbReference>
<evidence type="ECO:0000256" key="10">
    <source>
        <dbReference type="ARBA" id="ARBA00023136"/>
    </source>
</evidence>
<dbReference type="InterPro" id="IPR003660">
    <property type="entry name" value="HAMP_dom"/>
</dbReference>
<reference evidence="16" key="1">
    <citation type="journal article" date="2019" name="Int. J. Syst. Evol. Microbiol.">
        <title>The Global Catalogue of Microorganisms (GCM) 10K type strain sequencing project: providing services to taxonomists for standard genome sequencing and annotation.</title>
        <authorList>
            <consortium name="The Broad Institute Genomics Platform"/>
            <consortium name="The Broad Institute Genome Sequencing Center for Infectious Disease"/>
            <person name="Wu L."/>
            <person name="Ma J."/>
        </authorList>
    </citation>
    <scope>NUCLEOTIDE SEQUENCE [LARGE SCALE GENOMIC DNA]</scope>
    <source>
        <strain evidence="16">CGMCC 1.15277</strain>
    </source>
</reference>
<evidence type="ECO:0000313" key="15">
    <source>
        <dbReference type="EMBL" id="MFC6397891.1"/>
    </source>
</evidence>
<keyword evidence="7 15" id="KW-0418">Kinase</keyword>
<comment type="caution">
    <text evidence="15">The sequence shown here is derived from an EMBL/GenBank/DDBJ whole genome shotgun (WGS) entry which is preliminary data.</text>
</comment>
<keyword evidence="10 12" id="KW-0472">Membrane</keyword>
<feature type="region of interest" description="Disordered" evidence="11">
    <location>
        <begin position="99"/>
        <end position="120"/>
    </location>
</feature>
<dbReference type="Proteomes" id="UP001596266">
    <property type="component" value="Unassembled WGS sequence"/>
</dbReference>
<dbReference type="InterPro" id="IPR003661">
    <property type="entry name" value="HisK_dim/P_dom"/>
</dbReference>
<accession>A0ABW1X3J5</accession>
<dbReference type="SUPFAM" id="SSF47384">
    <property type="entry name" value="Homodimeric domain of signal transducing histidine kinase"/>
    <property type="match status" value="1"/>
</dbReference>
<evidence type="ECO:0000256" key="1">
    <source>
        <dbReference type="ARBA" id="ARBA00000085"/>
    </source>
</evidence>
<dbReference type="InterPro" id="IPR003594">
    <property type="entry name" value="HATPase_dom"/>
</dbReference>
<evidence type="ECO:0000256" key="12">
    <source>
        <dbReference type="SAM" id="Phobius"/>
    </source>
</evidence>
<dbReference type="Pfam" id="PF00672">
    <property type="entry name" value="HAMP"/>
    <property type="match status" value="1"/>
</dbReference>
<gene>
    <name evidence="15" type="ORF">ACFP57_12990</name>
</gene>
<name>A0ABW1X3J5_9ACTN</name>
<keyword evidence="5" id="KW-0808">Transferase</keyword>
<comment type="catalytic activity">
    <reaction evidence="1">
        <text>ATP + protein L-histidine = ADP + protein N-phospho-L-histidine.</text>
        <dbReference type="EC" id="2.7.13.3"/>
    </reaction>
</comment>
<dbReference type="RefSeq" id="WP_343886894.1">
    <property type="nucleotide sequence ID" value="NZ_BAAAKI010000025.1"/>
</dbReference>
<evidence type="ECO:0000313" key="16">
    <source>
        <dbReference type="Proteomes" id="UP001596266"/>
    </source>
</evidence>
<dbReference type="PANTHER" id="PTHR45436:SF5">
    <property type="entry name" value="SENSOR HISTIDINE KINASE TRCS"/>
    <property type="match status" value="1"/>
</dbReference>
<dbReference type="InterPro" id="IPR050428">
    <property type="entry name" value="TCS_sensor_his_kinase"/>
</dbReference>
<evidence type="ECO:0000256" key="2">
    <source>
        <dbReference type="ARBA" id="ARBA00004236"/>
    </source>
</evidence>
<feature type="transmembrane region" description="Helical" evidence="12">
    <location>
        <begin position="60"/>
        <end position="83"/>
    </location>
</feature>
<evidence type="ECO:0000256" key="9">
    <source>
        <dbReference type="ARBA" id="ARBA00023012"/>
    </source>
</evidence>
<dbReference type="PROSITE" id="PS50885">
    <property type="entry name" value="HAMP"/>
    <property type="match status" value="1"/>
</dbReference>
<dbReference type="InterPro" id="IPR004358">
    <property type="entry name" value="Sig_transdc_His_kin-like_C"/>
</dbReference>
<feature type="domain" description="Histidine kinase" evidence="13">
    <location>
        <begin position="305"/>
        <end position="521"/>
    </location>
</feature>
<evidence type="ECO:0000256" key="4">
    <source>
        <dbReference type="ARBA" id="ARBA00022553"/>
    </source>
</evidence>
<comment type="subcellular location">
    <subcellularLocation>
        <location evidence="2">Cell membrane</location>
    </subcellularLocation>
</comment>
<dbReference type="Gene3D" id="1.10.287.130">
    <property type="match status" value="1"/>
</dbReference>
<dbReference type="SMART" id="SM00387">
    <property type="entry name" value="HATPase_c"/>
    <property type="match status" value="1"/>
</dbReference>
<dbReference type="EMBL" id="JBHSUA010000024">
    <property type="protein sequence ID" value="MFC6397891.1"/>
    <property type="molecule type" value="Genomic_DNA"/>
</dbReference>
<evidence type="ECO:0000256" key="7">
    <source>
        <dbReference type="ARBA" id="ARBA00022777"/>
    </source>
</evidence>
<dbReference type="Gene3D" id="3.30.565.10">
    <property type="entry name" value="Histidine kinase-like ATPase, C-terminal domain"/>
    <property type="match status" value="1"/>
</dbReference>
<evidence type="ECO:0000256" key="6">
    <source>
        <dbReference type="ARBA" id="ARBA00022692"/>
    </source>
</evidence>
<feature type="compositionally biased region" description="Low complexity" evidence="11">
    <location>
        <begin position="10"/>
        <end position="36"/>
    </location>
</feature>
<dbReference type="Pfam" id="PF02518">
    <property type="entry name" value="HATPase_c"/>
    <property type="match status" value="1"/>
</dbReference>
<feature type="domain" description="HAMP" evidence="14">
    <location>
        <begin position="228"/>
        <end position="290"/>
    </location>
</feature>
<dbReference type="SUPFAM" id="SSF55874">
    <property type="entry name" value="ATPase domain of HSP90 chaperone/DNA topoisomerase II/histidine kinase"/>
    <property type="match status" value="1"/>
</dbReference>
<keyword evidence="9" id="KW-0902">Two-component regulatory system</keyword>
<dbReference type="InterPro" id="IPR036890">
    <property type="entry name" value="HATPase_C_sf"/>
</dbReference>
<dbReference type="Gene3D" id="6.10.340.10">
    <property type="match status" value="1"/>
</dbReference>
<dbReference type="InterPro" id="IPR036097">
    <property type="entry name" value="HisK_dim/P_sf"/>
</dbReference>
<organism evidence="15 16">
    <name type="scientific">Luteococcus sanguinis</name>
    <dbReference type="NCBI Taxonomy" id="174038"/>
    <lineage>
        <taxon>Bacteria</taxon>
        <taxon>Bacillati</taxon>
        <taxon>Actinomycetota</taxon>
        <taxon>Actinomycetes</taxon>
        <taxon>Propionibacteriales</taxon>
        <taxon>Propionibacteriaceae</taxon>
        <taxon>Luteococcus</taxon>
    </lineage>
</organism>
<evidence type="ECO:0000256" key="11">
    <source>
        <dbReference type="SAM" id="MobiDB-lite"/>
    </source>
</evidence>
<feature type="region of interest" description="Disordered" evidence="11">
    <location>
        <begin position="1"/>
        <end position="50"/>
    </location>
</feature>
<dbReference type="CDD" id="cd06225">
    <property type="entry name" value="HAMP"/>
    <property type="match status" value="1"/>
</dbReference>
<dbReference type="CDD" id="cd00075">
    <property type="entry name" value="HATPase"/>
    <property type="match status" value="1"/>
</dbReference>
<keyword evidence="16" id="KW-1185">Reference proteome</keyword>
<dbReference type="SMART" id="SM00304">
    <property type="entry name" value="HAMP"/>
    <property type="match status" value="1"/>
</dbReference>
<evidence type="ECO:0000256" key="5">
    <source>
        <dbReference type="ARBA" id="ARBA00022679"/>
    </source>
</evidence>
<keyword evidence="8 12" id="KW-1133">Transmembrane helix</keyword>
<evidence type="ECO:0000259" key="14">
    <source>
        <dbReference type="PROSITE" id="PS50885"/>
    </source>
</evidence>
<proteinExistence type="predicted"/>
<keyword evidence="6 12" id="KW-0812">Transmembrane</keyword>
<evidence type="ECO:0000259" key="13">
    <source>
        <dbReference type="PROSITE" id="PS50109"/>
    </source>
</evidence>
<dbReference type="SMART" id="SM00388">
    <property type="entry name" value="HisKA"/>
    <property type="match status" value="1"/>
</dbReference>
<dbReference type="PANTHER" id="PTHR45436">
    <property type="entry name" value="SENSOR HISTIDINE KINASE YKOH"/>
    <property type="match status" value="1"/>
</dbReference>
<evidence type="ECO:0000256" key="8">
    <source>
        <dbReference type="ARBA" id="ARBA00022989"/>
    </source>
</evidence>
<dbReference type="CDD" id="cd00082">
    <property type="entry name" value="HisKA"/>
    <property type="match status" value="1"/>
</dbReference>
<dbReference type="InterPro" id="IPR005467">
    <property type="entry name" value="His_kinase_dom"/>
</dbReference>
<evidence type="ECO:0000256" key="3">
    <source>
        <dbReference type="ARBA" id="ARBA00012438"/>
    </source>
</evidence>
<sequence length="521" mass="55248">MRSTPGPDFAAPTPSGSSPDPAAPGSVAMPAVTPTAPATPPSPARSVLPTMGRGTLSRQLVLRVAGLVAAVALLLSLVSTFAVRQIMMNQLDDQLSNALMTQDKGPGSSDDNHPRGISVPGLPSGTIVVVRNDYGTRIGMVGSGEVVELGKTQAATLLSIAADEKQTVDVPELGQFRAQRVERGTETDVVAVPMDAMNRAVRNLVGLEAALSLLSVLLSVLVARAVVVRSLRPLNRLAVTATEVSKLELDRGEVALPMRVPGRDADPENEVGRVGHAFNHMLNNIEGALATRQESETKVRQFVADASHELRNPLAAIRGYAELTRRGREELPEDAQFAMGRIEAESERMSKLVEDMLLLARLDNDPTNLSLHPVDVVEVVLNATSDAQVSWPGKAWSVDIPEHPVVARADQQKLHQVVVNLLANANKHTPDGTEVEAGVRVDGPWAVVTVTDNGPGIDPRIKNQVFERFARADVARAHNSEGSTGLGLAIVQAVMDAHGGTASVESAPGRTVFTLRVPLAS</sequence>
<dbReference type="PRINTS" id="PR00344">
    <property type="entry name" value="BCTRLSENSOR"/>
</dbReference>
<protein>
    <recommendedName>
        <fullName evidence="3">histidine kinase</fullName>
        <ecNumber evidence="3">2.7.13.3</ecNumber>
    </recommendedName>
</protein>
<dbReference type="PROSITE" id="PS50109">
    <property type="entry name" value="HIS_KIN"/>
    <property type="match status" value="1"/>
</dbReference>
<feature type="transmembrane region" description="Helical" evidence="12">
    <location>
        <begin position="204"/>
        <end position="227"/>
    </location>
</feature>